<evidence type="ECO:0000256" key="1">
    <source>
        <dbReference type="ARBA" id="ARBA00005417"/>
    </source>
</evidence>
<dbReference type="SMART" id="SM00382">
    <property type="entry name" value="AAA"/>
    <property type="match status" value="2"/>
</dbReference>
<dbReference type="InterPro" id="IPR013563">
    <property type="entry name" value="Oligopep_ABC_C"/>
</dbReference>
<dbReference type="OrthoDB" id="1115710at2"/>
<dbReference type="PROSITE" id="PS50893">
    <property type="entry name" value="ABC_TRANSPORTER_2"/>
    <property type="match status" value="2"/>
</dbReference>
<dbReference type="PANTHER" id="PTHR43776">
    <property type="entry name" value="TRANSPORT ATP-BINDING PROTEIN"/>
    <property type="match status" value="1"/>
</dbReference>
<dbReference type="FunFam" id="3.40.50.300:FF:000016">
    <property type="entry name" value="Oligopeptide ABC transporter ATP-binding component"/>
    <property type="match status" value="2"/>
</dbReference>
<sequence>MAVLLAYKGLTIDFKQGNLPAVRAVDQLSFQLRSGELLGIVGESGSGKSVSCLAALRLLARPAAQYTAGQIIYRKGEEELDLLQLKDAEMRKIRGQEIAMVFQEPMSSLNPVLSCGKQLIEAIPKEEKKETEAAKARALALLKKVRLDDSERIFAAYPHQLSGGQKQRLMIAMALAGRPKILIADEPTTALDVSVQKSILALIKQLQKELDMAVIFVTHDLAVLAEIADRVLVMYQAKRMEEGPIKEIYESPKSPYTRSLLACHPPLNSWLKRLPTVADFMGQPPKYSSAKAARKALAKPAPTYKVPSVQPLLEVENLRTYFPNQRNFFGRSKSYLKAVDGVSFALYPGEVLGLVGESGSGKTTLGRSLLRLQDCQADKLCFDGQDLQNLSPKKLRQLRPQMQIIFQDPLAALNPRQKIGAAIEEPMRMHGILSSKLKRRKRVEELLEQVGLSANQYNRYPHEFSGGQRQRICIARALALQPRLIVCDESVSALDVSVQAQVLNLLLDLKEQYQLSYIFISHDLSVVKFMADRLLVMQNGKIVEAGSSQQIYENPQKTYTQELIAAIPKD</sequence>
<evidence type="ECO:0000256" key="4">
    <source>
        <dbReference type="ARBA" id="ARBA00022840"/>
    </source>
</evidence>
<dbReference type="InterPro" id="IPR003439">
    <property type="entry name" value="ABC_transporter-like_ATP-bd"/>
</dbReference>
<dbReference type="PANTHER" id="PTHR43776:SF7">
    <property type="entry name" value="D,D-DIPEPTIDE TRANSPORT ATP-BINDING PROTEIN DDPF-RELATED"/>
    <property type="match status" value="1"/>
</dbReference>
<dbReference type="HOGENOM" id="CLU_000604_86_2_10"/>
<dbReference type="NCBIfam" id="NF008453">
    <property type="entry name" value="PRK11308.1"/>
    <property type="match status" value="2"/>
</dbReference>
<gene>
    <name evidence="6" type="ORF">SapgrDRAFT_1311</name>
</gene>
<protein>
    <submittedName>
        <fullName evidence="6">ATPase component of various ABC-type transport systems with duplicated ATPase domain</fullName>
    </submittedName>
</protein>
<name>J0NZR1_9BACT</name>
<dbReference type="Pfam" id="PF00005">
    <property type="entry name" value="ABC_tran"/>
    <property type="match status" value="2"/>
</dbReference>
<dbReference type="NCBIfam" id="NF007739">
    <property type="entry name" value="PRK10419.1"/>
    <property type="match status" value="2"/>
</dbReference>
<dbReference type="GO" id="GO:0055085">
    <property type="term" value="P:transmembrane transport"/>
    <property type="evidence" value="ECO:0007669"/>
    <property type="project" value="UniProtKB-ARBA"/>
</dbReference>
<dbReference type="InterPro" id="IPR017871">
    <property type="entry name" value="ABC_transporter-like_CS"/>
</dbReference>
<proteinExistence type="inferred from homology"/>
<organism evidence="6 7">
    <name type="scientific">Saprospira grandis DSM 2844</name>
    <dbReference type="NCBI Taxonomy" id="694433"/>
    <lineage>
        <taxon>Bacteria</taxon>
        <taxon>Pseudomonadati</taxon>
        <taxon>Bacteroidota</taxon>
        <taxon>Saprospiria</taxon>
        <taxon>Saprospirales</taxon>
        <taxon>Saprospiraceae</taxon>
        <taxon>Saprospira</taxon>
    </lineage>
</organism>
<evidence type="ECO:0000256" key="3">
    <source>
        <dbReference type="ARBA" id="ARBA00022741"/>
    </source>
</evidence>
<dbReference type="PROSITE" id="PS00211">
    <property type="entry name" value="ABC_TRANSPORTER_1"/>
    <property type="match status" value="2"/>
</dbReference>
<dbReference type="GO" id="GO:0015833">
    <property type="term" value="P:peptide transport"/>
    <property type="evidence" value="ECO:0007669"/>
    <property type="project" value="InterPro"/>
</dbReference>
<dbReference type="InterPro" id="IPR003593">
    <property type="entry name" value="AAA+_ATPase"/>
</dbReference>
<evidence type="ECO:0000256" key="2">
    <source>
        <dbReference type="ARBA" id="ARBA00022448"/>
    </source>
</evidence>
<dbReference type="InterPro" id="IPR027417">
    <property type="entry name" value="P-loop_NTPase"/>
</dbReference>
<feature type="domain" description="ABC transporter" evidence="5">
    <location>
        <begin position="7"/>
        <end position="261"/>
    </location>
</feature>
<feature type="domain" description="ABC transporter" evidence="5">
    <location>
        <begin position="313"/>
        <end position="564"/>
    </location>
</feature>
<dbReference type="Proteomes" id="UP000005113">
    <property type="component" value="Unassembled WGS sequence"/>
</dbReference>
<dbReference type="RefSeq" id="WP_002658409.1">
    <property type="nucleotide sequence ID" value="NZ_JH719942.1"/>
</dbReference>
<dbReference type="EMBL" id="JH719942">
    <property type="protein sequence ID" value="EJF53029.1"/>
    <property type="molecule type" value="Genomic_DNA"/>
</dbReference>
<keyword evidence="4" id="KW-0067">ATP-binding</keyword>
<accession>J0NZR1</accession>
<dbReference type="InterPro" id="IPR050319">
    <property type="entry name" value="ABC_transp_ATP-bind"/>
</dbReference>
<evidence type="ECO:0000313" key="6">
    <source>
        <dbReference type="EMBL" id="EJF53029.1"/>
    </source>
</evidence>
<reference evidence="7" key="1">
    <citation type="journal article" date="2012" name="Stand. Genomic Sci.">
        <title>Permanent draft genome sequence of the gliding predator Saprospira grandis strain Sa g1 (= HR1).</title>
        <authorList>
            <person name="Mavromatis K."/>
            <person name="Chertkov O."/>
            <person name="Lapidus A."/>
            <person name="Nolan M."/>
            <person name="Lucas S."/>
            <person name="Tice H."/>
            <person name="Del Rio T.G."/>
            <person name="Cheng J.F."/>
            <person name="Han C."/>
            <person name="Tapia R."/>
            <person name="Bruce D."/>
            <person name="Goodwin L.A."/>
            <person name="Pitluck S."/>
            <person name="Huntemann M."/>
            <person name="Liolios K."/>
            <person name="Pagani I."/>
            <person name="Ivanova N."/>
            <person name="Mikhailova N."/>
            <person name="Pati A."/>
            <person name="Chen A."/>
            <person name="Palaniappan K."/>
            <person name="Land M."/>
            <person name="Brambilla E.M."/>
            <person name="Rohde M."/>
            <person name="Spring S."/>
            <person name="Goker M."/>
            <person name="Detter J.C."/>
            <person name="Bristow J."/>
            <person name="Eisen J.A."/>
            <person name="Markowitz V."/>
            <person name="Hugenholtz P."/>
            <person name="Kyrpides N.C."/>
            <person name="Klenk H.P."/>
            <person name="Woyke T."/>
        </authorList>
    </citation>
    <scope>NUCLEOTIDE SEQUENCE [LARGE SCALE GENOMIC DNA]</scope>
    <source>
        <strain evidence="7">DSM 2844</strain>
    </source>
</reference>
<dbReference type="GO" id="GO:0016887">
    <property type="term" value="F:ATP hydrolysis activity"/>
    <property type="evidence" value="ECO:0007669"/>
    <property type="project" value="InterPro"/>
</dbReference>
<evidence type="ECO:0000313" key="7">
    <source>
        <dbReference type="Proteomes" id="UP000005113"/>
    </source>
</evidence>
<dbReference type="Pfam" id="PF08352">
    <property type="entry name" value="oligo_HPY"/>
    <property type="match status" value="2"/>
</dbReference>
<dbReference type="SUPFAM" id="SSF52540">
    <property type="entry name" value="P-loop containing nucleoside triphosphate hydrolases"/>
    <property type="match status" value="2"/>
</dbReference>
<comment type="similarity">
    <text evidence="1">Belongs to the ABC transporter superfamily.</text>
</comment>
<dbReference type="Gene3D" id="3.40.50.300">
    <property type="entry name" value="P-loop containing nucleotide triphosphate hydrolases"/>
    <property type="match status" value="2"/>
</dbReference>
<dbReference type="GO" id="GO:0005524">
    <property type="term" value="F:ATP binding"/>
    <property type="evidence" value="ECO:0007669"/>
    <property type="project" value="UniProtKB-KW"/>
</dbReference>
<dbReference type="CDD" id="cd03257">
    <property type="entry name" value="ABC_NikE_OppD_transporters"/>
    <property type="match status" value="2"/>
</dbReference>
<keyword evidence="3" id="KW-0547">Nucleotide-binding</keyword>
<evidence type="ECO:0000259" key="5">
    <source>
        <dbReference type="PROSITE" id="PS50893"/>
    </source>
</evidence>
<dbReference type="AlphaFoldDB" id="J0NZR1"/>
<keyword evidence="2" id="KW-0813">Transport</keyword>